<evidence type="ECO:0000313" key="2">
    <source>
        <dbReference type="EMBL" id="OBZ68979.1"/>
    </source>
</evidence>
<protein>
    <submittedName>
        <fullName evidence="2">Uncharacterized protein</fullName>
    </submittedName>
</protein>
<proteinExistence type="predicted"/>
<dbReference type="EMBL" id="LUGG01000019">
    <property type="protein sequence ID" value="OBZ68979.1"/>
    <property type="molecule type" value="Genomic_DNA"/>
</dbReference>
<keyword evidence="3" id="KW-1185">Reference proteome</keyword>
<comment type="caution">
    <text evidence="2">The sequence shown here is derived from an EMBL/GenBank/DDBJ whole genome shotgun (WGS) entry which is preliminary data.</text>
</comment>
<evidence type="ECO:0000256" key="1">
    <source>
        <dbReference type="SAM" id="MobiDB-lite"/>
    </source>
</evidence>
<feature type="region of interest" description="Disordered" evidence="1">
    <location>
        <begin position="1"/>
        <end position="84"/>
    </location>
</feature>
<name>A0A1C7LY84_GRIFR</name>
<sequence>MSGVGWRGSISSTSSSSAGSIMPSSSRPSTSPSPTNVPFVRSFRFSSQHDDRHHGLLTRKRTSSLPHDDTPPASDPFTAHPADSTSFVTYDAPPSVLATAFCCHSACPVPNLRRSPTFTYAFPILGSDRNFCPAPDRR</sequence>
<dbReference type="AlphaFoldDB" id="A0A1C7LY84"/>
<reference evidence="2 3" key="1">
    <citation type="submission" date="2016-03" db="EMBL/GenBank/DDBJ databases">
        <title>Whole genome sequencing of Grifola frondosa 9006-11.</title>
        <authorList>
            <person name="Min B."/>
            <person name="Park H."/>
            <person name="Kim J.-G."/>
            <person name="Cho H."/>
            <person name="Oh Y.-L."/>
            <person name="Kong W.-S."/>
            <person name="Choi I.-G."/>
        </authorList>
    </citation>
    <scope>NUCLEOTIDE SEQUENCE [LARGE SCALE GENOMIC DNA]</scope>
    <source>
        <strain evidence="2 3">9006-11</strain>
    </source>
</reference>
<evidence type="ECO:0000313" key="3">
    <source>
        <dbReference type="Proteomes" id="UP000092993"/>
    </source>
</evidence>
<accession>A0A1C7LY84</accession>
<feature type="compositionally biased region" description="Low complexity" evidence="1">
    <location>
        <begin position="7"/>
        <end position="34"/>
    </location>
</feature>
<gene>
    <name evidence="2" type="ORF">A0H81_11081</name>
</gene>
<organism evidence="2 3">
    <name type="scientific">Grifola frondosa</name>
    <name type="common">Maitake</name>
    <name type="synonym">Polyporus frondosus</name>
    <dbReference type="NCBI Taxonomy" id="5627"/>
    <lineage>
        <taxon>Eukaryota</taxon>
        <taxon>Fungi</taxon>
        <taxon>Dikarya</taxon>
        <taxon>Basidiomycota</taxon>
        <taxon>Agaricomycotina</taxon>
        <taxon>Agaricomycetes</taxon>
        <taxon>Polyporales</taxon>
        <taxon>Grifolaceae</taxon>
        <taxon>Grifola</taxon>
    </lineage>
</organism>
<dbReference type="Proteomes" id="UP000092993">
    <property type="component" value="Unassembled WGS sequence"/>
</dbReference>